<protein>
    <submittedName>
        <fullName evidence="2">A118-like holin Hol118</fullName>
    </submittedName>
</protein>
<accession>A0A4R6TU70</accession>
<name>A0A4R6TU70_9BACI</name>
<dbReference type="AlphaFoldDB" id="A0A4R6TU70"/>
<dbReference type="RefSeq" id="WP_133582349.1">
    <property type="nucleotide sequence ID" value="NZ_SNYJ01000030.1"/>
</dbReference>
<keyword evidence="1" id="KW-1133">Transmembrane helix</keyword>
<dbReference type="Proteomes" id="UP000295632">
    <property type="component" value="Unassembled WGS sequence"/>
</dbReference>
<evidence type="ECO:0000313" key="2">
    <source>
        <dbReference type="EMBL" id="TDQ33733.1"/>
    </source>
</evidence>
<comment type="caution">
    <text evidence="2">The sequence shown here is derived from an EMBL/GenBank/DDBJ whole genome shotgun (WGS) entry which is preliminary data.</text>
</comment>
<evidence type="ECO:0000313" key="3">
    <source>
        <dbReference type="Proteomes" id="UP000295632"/>
    </source>
</evidence>
<feature type="transmembrane region" description="Helical" evidence="1">
    <location>
        <begin position="33"/>
        <end position="51"/>
    </location>
</feature>
<keyword evidence="1" id="KW-0812">Transmembrane</keyword>
<feature type="transmembrane region" description="Helical" evidence="1">
    <location>
        <begin position="57"/>
        <end position="77"/>
    </location>
</feature>
<organism evidence="2 3">
    <name type="scientific">Aureibacillus halotolerans</name>
    <dbReference type="NCBI Taxonomy" id="1508390"/>
    <lineage>
        <taxon>Bacteria</taxon>
        <taxon>Bacillati</taxon>
        <taxon>Bacillota</taxon>
        <taxon>Bacilli</taxon>
        <taxon>Bacillales</taxon>
        <taxon>Bacillaceae</taxon>
        <taxon>Aureibacillus</taxon>
    </lineage>
</organism>
<proteinExistence type="predicted"/>
<evidence type="ECO:0000256" key="1">
    <source>
        <dbReference type="SAM" id="Phobius"/>
    </source>
</evidence>
<dbReference type="Pfam" id="PF06946">
    <property type="entry name" value="Phage_holin_5_1"/>
    <property type="match status" value="1"/>
</dbReference>
<sequence>MSDILMFATVLVPIITALVQLVKVTVDVPKNYIPLLSLLIGLVVGAAAFPFAEGLPLAVRLWAGGLAGLASTGLFEIGNSRLGTTKMSSKQKQ</sequence>
<dbReference type="OrthoDB" id="2665815at2"/>
<feature type="transmembrane region" description="Helical" evidence="1">
    <location>
        <begin position="6"/>
        <end position="26"/>
    </location>
</feature>
<reference evidence="2 3" key="1">
    <citation type="submission" date="2019-03" db="EMBL/GenBank/DDBJ databases">
        <title>Genomic Encyclopedia of Type Strains, Phase IV (KMG-IV): sequencing the most valuable type-strain genomes for metagenomic binning, comparative biology and taxonomic classification.</title>
        <authorList>
            <person name="Goeker M."/>
        </authorList>
    </citation>
    <scope>NUCLEOTIDE SEQUENCE [LARGE SCALE GENOMIC DNA]</scope>
    <source>
        <strain evidence="2 3">DSM 28697</strain>
    </source>
</reference>
<dbReference type="EMBL" id="SNYJ01000030">
    <property type="protein sequence ID" value="TDQ33733.1"/>
    <property type="molecule type" value="Genomic_DNA"/>
</dbReference>
<gene>
    <name evidence="2" type="ORF">EV213_13043</name>
</gene>
<dbReference type="InterPro" id="IPR009708">
    <property type="entry name" value="Phage_A118_holin/antiholin"/>
</dbReference>
<keyword evidence="1" id="KW-0472">Membrane</keyword>
<keyword evidence="3" id="KW-1185">Reference proteome</keyword>